<organism evidence="5 7">
    <name type="scientific">Streptomyces leeuwenhoekii</name>
    <dbReference type="NCBI Taxonomy" id="1437453"/>
    <lineage>
        <taxon>Bacteria</taxon>
        <taxon>Bacillati</taxon>
        <taxon>Actinomycetota</taxon>
        <taxon>Actinomycetes</taxon>
        <taxon>Kitasatosporales</taxon>
        <taxon>Streptomycetaceae</taxon>
        <taxon>Streptomyces</taxon>
    </lineage>
</organism>
<reference evidence="5 7" key="1">
    <citation type="submission" date="2015-02" db="EMBL/GenBank/DDBJ databases">
        <authorList>
            <person name="Gomez-Escribano P.J."/>
        </authorList>
    </citation>
    <scope>NUCLEOTIDE SEQUENCE [LARGE SCALE GENOMIC DNA]</scope>
    <source>
        <strain evidence="5">C34</strain>
        <strain evidence="7">C34 (DSM 42122 / NRRL B-24963)</strain>
    </source>
</reference>
<comment type="similarity">
    <text evidence="1">Belongs to the GPN-loop GTPase family.</text>
</comment>
<dbReference type="GO" id="GO:0005524">
    <property type="term" value="F:ATP binding"/>
    <property type="evidence" value="ECO:0007669"/>
    <property type="project" value="UniProtKB-KW"/>
</dbReference>
<dbReference type="Proteomes" id="UP000037274">
    <property type="component" value="Unassembled WGS sequence"/>
</dbReference>
<keyword evidence="2" id="KW-0547">Nucleotide-binding</keyword>
<dbReference type="EMBL" id="LN831790">
    <property type="protein sequence ID" value="CQR61267.1"/>
    <property type="molecule type" value="Genomic_DNA"/>
</dbReference>
<evidence type="ECO:0000256" key="2">
    <source>
        <dbReference type="ARBA" id="ARBA00022741"/>
    </source>
</evidence>
<dbReference type="PRINTS" id="PR00449">
    <property type="entry name" value="RASTRNSFRMNG"/>
</dbReference>
<dbReference type="AlphaFoldDB" id="A0A0F7VUU4"/>
<evidence type="ECO:0000313" key="6">
    <source>
        <dbReference type="EMBL" id="KMS80781.1"/>
    </source>
</evidence>
<dbReference type="KEGG" id="sle:sle_18050"/>
<protein>
    <submittedName>
        <fullName evidence="6">ATP-binding protein</fullName>
    </submittedName>
</protein>
<dbReference type="Proteomes" id="UP000035016">
    <property type="component" value="Chromosome Chromosome"/>
</dbReference>
<accession>A0A0F7VUU4</accession>
<dbReference type="InterPro" id="IPR004130">
    <property type="entry name" value="Gpn"/>
</dbReference>
<dbReference type="PANTHER" id="PTHR42708:SF1">
    <property type="entry name" value="GLIDING MOTILITY PROTEIN MGLA"/>
    <property type="match status" value="1"/>
</dbReference>
<dbReference type="EMBL" id="LFEH01000015">
    <property type="protein sequence ID" value="KMS80781.1"/>
    <property type="molecule type" value="Genomic_DNA"/>
</dbReference>
<evidence type="ECO:0000313" key="5">
    <source>
        <dbReference type="EMBL" id="CQR61267.1"/>
    </source>
</evidence>
<evidence type="ECO:0000313" key="8">
    <source>
        <dbReference type="Proteomes" id="UP000037274"/>
    </source>
</evidence>
<dbReference type="CDD" id="cd00882">
    <property type="entry name" value="Ras_like_GTPase"/>
    <property type="match status" value="1"/>
</dbReference>
<gene>
    <name evidence="5" type="primary">sle_18050</name>
    <name evidence="6" type="ORF">ACH49_05745</name>
</gene>
<evidence type="ECO:0000256" key="3">
    <source>
        <dbReference type="ARBA" id="ARBA00022801"/>
    </source>
</evidence>
<reference evidence="6 8" key="2">
    <citation type="submission" date="2015-06" db="EMBL/GenBank/DDBJ databases">
        <title>Draft genome sequence of Streptomyces leeuwenhoekii C58, which produces the novel lasso peptide, chaxapeptin.</title>
        <authorList>
            <person name="Yi Y."/>
            <person name="Hai D."/>
            <person name="Jaspars M."/>
            <person name="Sheng H."/>
            <person name="Rateb M.E."/>
            <person name="Bull A."/>
            <person name="Goodfellow M."/>
            <person name="Asenjo J.A."/>
            <person name="Ebel R."/>
        </authorList>
    </citation>
    <scope>NUCLEOTIDE SEQUENCE [LARGE SCALE GENOMIC DNA]</scope>
    <source>
        <strain evidence="6 8">C58</strain>
    </source>
</reference>
<dbReference type="GO" id="GO:0005525">
    <property type="term" value="F:GTP binding"/>
    <property type="evidence" value="ECO:0007669"/>
    <property type="project" value="UniProtKB-KW"/>
</dbReference>
<evidence type="ECO:0000313" key="7">
    <source>
        <dbReference type="Proteomes" id="UP000035016"/>
    </source>
</evidence>
<dbReference type="PATRIC" id="fig|1437453.5.peg.1333"/>
<dbReference type="SUPFAM" id="SSF52540">
    <property type="entry name" value="P-loop containing nucleoside triphosphate hydrolases"/>
    <property type="match status" value="1"/>
</dbReference>
<dbReference type="Gene3D" id="3.40.50.300">
    <property type="entry name" value="P-loop containing nucleotide triphosphate hydrolases"/>
    <property type="match status" value="1"/>
</dbReference>
<sequence length="196" mass="21245">MPGYDTPAQEADPVKILIAGGFGVGKTTLVETVSEIEPLRTEERLTSAGVGVDDLDGIESKAVTTVAMDFGRITLTDAQVVLYLFGTPGQERFWFMWDDLLNGALGAIVLVDTRRLDRSFPAVDFFENRGLPFVVAANCFHGEQPYTVEEIRAALHLRDPNTPIHLIDARSRDDARGALLSLLDMLIAKAGVAATG</sequence>
<dbReference type="InterPro" id="IPR027417">
    <property type="entry name" value="P-loop_NTPase"/>
</dbReference>
<name>A0A0F7VUU4_STRLW</name>
<dbReference type="GO" id="GO:0016787">
    <property type="term" value="F:hydrolase activity"/>
    <property type="evidence" value="ECO:0007669"/>
    <property type="project" value="UniProtKB-KW"/>
</dbReference>
<proteinExistence type="inferred from homology"/>
<keyword evidence="3" id="KW-0378">Hydrolase</keyword>
<dbReference type="PANTHER" id="PTHR42708">
    <property type="entry name" value="ATP/GTP-BINDING PROTEIN-RELATED"/>
    <property type="match status" value="1"/>
</dbReference>
<evidence type="ECO:0000256" key="4">
    <source>
        <dbReference type="ARBA" id="ARBA00023134"/>
    </source>
</evidence>
<dbReference type="Pfam" id="PF03029">
    <property type="entry name" value="ATP_bind_1"/>
    <property type="match status" value="1"/>
</dbReference>
<dbReference type="InterPro" id="IPR052705">
    <property type="entry name" value="Gliding_Motility_GTPase"/>
</dbReference>
<keyword evidence="8" id="KW-1185">Reference proteome</keyword>
<dbReference type="RefSeq" id="WP_029382392.1">
    <property type="nucleotide sequence ID" value="NZ_AZSD01000098.1"/>
</dbReference>
<evidence type="ECO:0000256" key="1">
    <source>
        <dbReference type="ARBA" id="ARBA00005290"/>
    </source>
</evidence>
<keyword evidence="4" id="KW-0342">GTP-binding</keyword>
<keyword evidence="6" id="KW-0067">ATP-binding</keyword>